<dbReference type="SMART" id="SM00406">
    <property type="entry name" value="IGv"/>
    <property type="match status" value="1"/>
</dbReference>
<dbReference type="Pfam" id="PF07686">
    <property type="entry name" value="V-set"/>
    <property type="match status" value="1"/>
</dbReference>
<reference evidence="5" key="2">
    <citation type="submission" date="2025-08" db="UniProtKB">
        <authorList>
            <consortium name="Ensembl"/>
        </authorList>
    </citation>
    <scope>IDENTIFICATION</scope>
</reference>
<evidence type="ECO:0000313" key="5">
    <source>
        <dbReference type="Ensembl" id="ENSACAP00000034184.1"/>
    </source>
</evidence>
<sequence length="94" mass="10607">QIQLVESGGGIKKPGESLRLSCKGSGYNFGSHQMCWVRQAHQKGLEWIAFIDVTTIYYANSVKGRFTISRDNSASQCYLQMNSLKEEDTALYYC</sequence>
<reference evidence="5" key="1">
    <citation type="submission" date="2009-12" db="EMBL/GenBank/DDBJ databases">
        <title>The Genome Sequence of Anolis carolinensis (Green Anole Lizard).</title>
        <authorList>
            <consortium name="The Genome Sequencing Platform"/>
            <person name="Di Palma F."/>
            <person name="Alfoldi J."/>
            <person name="Heiman D."/>
            <person name="Young S."/>
            <person name="Grabherr M."/>
            <person name="Johnson J."/>
            <person name="Lander E.S."/>
            <person name="Lindblad-Toh K."/>
        </authorList>
    </citation>
    <scope>NUCLEOTIDE SEQUENCE [LARGE SCALE GENOMIC DNA]</scope>
    <source>
        <strain evidence="5">JBL SC #1</strain>
    </source>
</reference>
<dbReference type="GO" id="GO:0016064">
    <property type="term" value="P:immunoglobulin mediated immune response"/>
    <property type="evidence" value="ECO:0000318"/>
    <property type="project" value="GO_Central"/>
</dbReference>
<feature type="domain" description="Ig-like" evidence="4">
    <location>
        <begin position="15"/>
        <end position="94"/>
    </location>
</feature>
<evidence type="ECO:0000313" key="6">
    <source>
        <dbReference type="Proteomes" id="UP000001646"/>
    </source>
</evidence>
<dbReference type="GeneTree" id="ENSGT00940000164192"/>
<dbReference type="AlphaFoldDB" id="A0A803TG44"/>
<keyword evidence="6" id="KW-1185">Reference proteome</keyword>
<dbReference type="InterPro" id="IPR013106">
    <property type="entry name" value="Ig_V-set"/>
</dbReference>
<accession>A0A803TG44</accession>
<keyword evidence="3" id="KW-1280">Immunoglobulin</keyword>
<keyword evidence="2" id="KW-1064">Adaptive immunity</keyword>
<organism evidence="5 6">
    <name type="scientific">Anolis carolinensis</name>
    <name type="common">Green anole</name>
    <name type="synonym">American chameleon</name>
    <dbReference type="NCBI Taxonomy" id="28377"/>
    <lineage>
        <taxon>Eukaryota</taxon>
        <taxon>Metazoa</taxon>
        <taxon>Chordata</taxon>
        <taxon>Craniata</taxon>
        <taxon>Vertebrata</taxon>
        <taxon>Euteleostomi</taxon>
        <taxon>Lepidosauria</taxon>
        <taxon>Squamata</taxon>
        <taxon>Bifurcata</taxon>
        <taxon>Unidentata</taxon>
        <taxon>Episquamata</taxon>
        <taxon>Toxicofera</taxon>
        <taxon>Iguania</taxon>
        <taxon>Dactyloidae</taxon>
        <taxon>Anolis</taxon>
    </lineage>
</organism>
<reference evidence="5" key="3">
    <citation type="submission" date="2025-09" db="UniProtKB">
        <authorList>
            <consortium name="Ensembl"/>
        </authorList>
    </citation>
    <scope>IDENTIFICATION</scope>
</reference>
<dbReference type="FunFam" id="2.60.40.10:FF:002198">
    <property type="entry name" value="Immunoglobulin heavy variable 5-2"/>
    <property type="match status" value="1"/>
</dbReference>
<dbReference type="Proteomes" id="UP000001646">
    <property type="component" value="Unplaced"/>
</dbReference>
<evidence type="ECO:0000256" key="3">
    <source>
        <dbReference type="ARBA" id="ARBA00043265"/>
    </source>
</evidence>
<evidence type="ECO:0000256" key="1">
    <source>
        <dbReference type="ARBA" id="ARBA00022859"/>
    </source>
</evidence>
<name>A0A803TG44_ANOCA</name>
<dbReference type="SUPFAM" id="SSF48726">
    <property type="entry name" value="Immunoglobulin"/>
    <property type="match status" value="1"/>
</dbReference>
<dbReference type="InterPro" id="IPR013783">
    <property type="entry name" value="Ig-like_fold"/>
</dbReference>
<dbReference type="InParanoid" id="A0A803TG44"/>
<dbReference type="GO" id="GO:0005576">
    <property type="term" value="C:extracellular region"/>
    <property type="evidence" value="ECO:0007669"/>
    <property type="project" value="UniProtKB-ARBA"/>
</dbReference>
<dbReference type="GO" id="GO:0019814">
    <property type="term" value="C:immunoglobulin complex"/>
    <property type="evidence" value="ECO:0007669"/>
    <property type="project" value="UniProtKB-KW"/>
</dbReference>
<dbReference type="GO" id="GO:0003823">
    <property type="term" value="F:antigen binding"/>
    <property type="evidence" value="ECO:0000318"/>
    <property type="project" value="GO_Central"/>
</dbReference>
<dbReference type="PANTHER" id="PTHR23266">
    <property type="entry name" value="IMMUNOGLOBULIN HEAVY CHAIN"/>
    <property type="match status" value="1"/>
</dbReference>
<keyword evidence="1" id="KW-0391">Immunity</keyword>
<proteinExistence type="predicted"/>
<dbReference type="InterPro" id="IPR050199">
    <property type="entry name" value="IgHV"/>
</dbReference>
<dbReference type="InterPro" id="IPR007110">
    <property type="entry name" value="Ig-like_dom"/>
</dbReference>
<dbReference type="Gene3D" id="2.60.40.10">
    <property type="entry name" value="Immunoglobulins"/>
    <property type="match status" value="1"/>
</dbReference>
<dbReference type="InterPro" id="IPR036179">
    <property type="entry name" value="Ig-like_dom_sf"/>
</dbReference>
<protein>
    <recommendedName>
        <fullName evidence="4">Ig-like domain-containing protein</fullName>
    </recommendedName>
</protein>
<evidence type="ECO:0000259" key="4">
    <source>
        <dbReference type="PROSITE" id="PS50835"/>
    </source>
</evidence>
<dbReference type="PROSITE" id="PS50835">
    <property type="entry name" value="IG_LIKE"/>
    <property type="match status" value="1"/>
</dbReference>
<evidence type="ECO:0000256" key="2">
    <source>
        <dbReference type="ARBA" id="ARBA00023130"/>
    </source>
</evidence>
<dbReference type="Ensembl" id="ENSACAT00000053463.1">
    <property type="protein sequence ID" value="ENSACAP00000034184.1"/>
    <property type="gene ID" value="ENSACAG00000035389.1"/>
</dbReference>